<sequence length="224" mass="24555">MRSTEYTQKKATQKQIEHSCIDQIGPILSGSYSVRPDDCLATCTTVSGIAPALCPNTDDDDDDGNCQSRGRPEDEPAKTMIQVSSSFHETGCGCSIPSQSCRAHPAWPGHERVAALHPVLPRGIWPPFGCHSCTCHFHSRSLVMHSRAWESSRVQQSPAELRTISRIGEDPAEGNAKTACAEPHACRCSVSPPYPPVPRLEDGRPRRWLQHTLSLFGSFWPGTP</sequence>
<keyword evidence="3" id="KW-1185">Reference proteome</keyword>
<gene>
    <name evidence="2" type="ORF">IF1G_02755</name>
</gene>
<reference evidence="2 3" key="1">
    <citation type="journal article" date="2019" name="Appl. Microbiol. Biotechnol.">
        <title>Genome sequence of Isaria javanica and comparative genome analysis insights into family S53 peptidase evolution in fungal entomopathogens.</title>
        <authorList>
            <person name="Lin R."/>
            <person name="Zhang X."/>
            <person name="Xin B."/>
            <person name="Zou M."/>
            <person name="Gao Y."/>
            <person name="Qin F."/>
            <person name="Hu Q."/>
            <person name="Xie B."/>
            <person name="Cheng X."/>
        </authorList>
    </citation>
    <scope>NUCLEOTIDE SEQUENCE [LARGE SCALE GENOMIC DNA]</scope>
    <source>
        <strain evidence="2 3">IJ1G</strain>
    </source>
</reference>
<dbReference type="EMBL" id="SPUK01000003">
    <property type="protein sequence ID" value="TQV98675.1"/>
    <property type="molecule type" value="Genomic_DNA"/>
</dbReference>
<proteinExistence type="predicted"/>
<name>A0A545VAC5_9HYPO</name>
<protein>
    <submittedName>
        <fullName evidence="2">Uncharacterized protein</fullName>
    </submittedName>
</protein>
<evidence type="ECO:0000313" key="2">
    <source>
        <dbReference type="EMBL" id="TQV98675.1"/>
    </source>
</evidence>
<dbReference type="AlphaFoldDB" id="A0A545VAC5"/>
<comment type="caution">
    <text evidence="2">The sequence shown here is derived from an EMBL/GenBank/DDBJ whole genome shotgun (WGS) entry which is preliminary data.</text>
</comment>
<dbReference type="Proteomes" id="UP000315783">
    <property type="component" value="Unassembled WGS sequence"/>
</dbReference>
<evidence type="ECO:0000313" key="3">
    <source>
        <dbReference type="Proteomes" id="UP000315783"/>
    </source>
</evidence>
<evidence type="ECO:0000256" key="1">
    <source>
        <dbReference type="SAM" id="MobiDB-lite"/>
    </source>
</evidence>
<feature type="region of interest" description="Disordered" evidence="1">
    <location>
        <begin position="54"/>
        <end position="77"/>
    </location>
</feature>
<accession>A0A545VAC5</accession>
<organism evidence="2 3">
    <name type="scientific">Cordyceps javanica</name>
    <dbReference type="NCBI Taxonomy" id="43265"/>
    <lineage>
        <taxon>Eukaryota</taxon>
        <taxon>Fungi</taxon>
        <taxon>Dikarya</taxon>
        <taxon>Ascomycota</taxon>
        <taxon>Pezizomycotina</taxon>
        <taxon>Sordariomycetes</taxon>
        <taxon>Hypocreomycetidae</taxon>
        <taxon>Hypocreales</taxon>
        <taxon>Cordycipitaceae</taxon>
        <taxon>Cordyceps</taxon>
    </lineage>
</organism>